<feature type="compositionally biased region" description="Basic and acidic residues" evidence="1">
    <location>
        <begin position="403"/>
        <end position="416"/>
    </location>
</feature>
<proteinExistence type="predicted"/>
<feature type="region of interest" description="Disordered" evidence="1">
    <location>
        <begin position="384"/>
        <end position="508"/>
    </location>
</feature>
<evidence type="ECO:0000256" key="1">
    <source>
        <dbReference type="SAM" id="MobiDB-lite"/>
    </source>
</evidence>
<keyword evidence="2" id="KW-0732">Signal</keyword>
<feature type="chain" id="PRO_5040914136" evidence="2">
    <location>
        <begin position="21"/>
        <end position="601"/>
    </location>
</feature>
<reference evidence="3" key="1">
    <citation type="submission" date="2022-06" db="EMBL/GenBank/DDBJ databases">
        <title>Aeoliella straminimaris, a novel planctomycete from sediments.</title>
        <authorList>
            <person name="Vitorino I.R."/>
            <person name="Lage O.M."/>
        </authorList>
    </citation>
    <scope>NUCLEOTIDE SEQUENCE</scope>
    <source>
        <strain evidence="3">ICT_H6.2</strain>
    </source>
</reference>
<dbReference type="AlphaFoldDB" id="A0A9X2JIA3"/>
<sequence length="601" mass="65438">MLQKLLYLLPLLVAAPVVLAQMFGGPPRFGGGGFGGGFGPPGGARGDRELVDEFDKDDNGWLNAEERQAARESMATGDGQRRRGGRGGGFGRGGNREPAEPGRKVTPDQVETFPDKPLYAAGVLRTLFLEFDSDDWESELEAFKGTDVDVPATLKVDGKTYPGVGVHFRGMSSYMMVPTGYKRSLNLSLDTVDEDQRLYGYKTLNLLNCSGDSTLMSTVLYSDLANEHVPTPKANFVEVVINGESWGVYASVQQMDKIFTKEHFETSKGTRWKVPGNPGADGGLRYLGEDLDGYKSRFEMKSDDGKKEWNSLVELCQVLNETPIEKLPKKIEPILDVDEVLWFLAYDVALVNSDGYWTRASDYYLFRDSEGVFHTIPHDMNEAFIAGHGGPPGFGPPGGRGFGRGDRPDGEGRPEDGPPGFGPPGFGPPGFGPPGGRPPADDAGGDGAFLQFGGPPRRGPEGQGEPPAGQERDRRGRGRFGRGPGGFGGRGGGPGGGGPKLDPLVGIDNDRMPLRSRLLQVPEYRERYLEYIDSIAEQQLDWAHFGPKVERNRELIADAVKQDTRKLTSTEAFEQATSADGSLREFSEQRAEYLKSYQPAE</sequence>
<name>A0A9X2JIA3_9BACT</name>
<dbReference type="GO" id="GO:0016301">
    <property type="term" value="F:kinase activity"/>
    <property type="evidence" value="ECO:0007669"/>
    <property type="project" value="UniProtKB-KW"/>
</dbReference>
<dbReference type="PANTHER" id="PTHR40050:SF1">
    <property type="entry name" value="INNER SPORE COAT PROTEIN H"/>
    <property type="match status" value="1"/>
</dbReference>
<feature type="compositionally biased region" description="Gly residues" evidence="1">
    <location>
        <begin position="481"/>
        <end position="499"/>
    </location>
</feature>
<evidence type="ECO:0000313" key="3">
    <source>
        <dbReference type="EMBL" id="MCO6046870.1"/>
    </source>
</evidence>
<gene>
    <name evidence="3" type="ORF">NG895_23470</name>
</gene>
<keyword evidence="3" id="KW-0808">Transferase</keyword>
<dbReference type="EMBL" id="JAMXLR010000077">
    <property type="protein sequence ID" value="MCO6046870.1"/>
    <property type="molecule type" value="Genomic_DNA"/>
</dbReference>
<evidence type="ECO:0000313" key="4">
    <source>
        <dbReference type="Proteomes" id="UP001155241"/>
    </source>
</evidence>
<dbReference type="Pfam" id="PF08757">
    <property type="entry name" value="CotH"/>
    <property type="match status" value="2"/>
</dbReference>
<dbReference type="RefSeq" id="WP_252854979.1">
    <property type="nucleotide sequence ID" value="NZ_JAMXLR010000077.1"/>
</dbReference>
<comment type="caution">
    <text evidence="3">The sequence shown here is derived from an EMBL/GenBank/DDBJ whole genome shotgun (WGS) entry which is preliminary data.</text>
</comment>
<dbReference type="Proteomes" id="UP001155241">
    <property type="component" value="Unassembled WGS sequence"/>
</dbReference>
<keyword evidence="3" id="KW-0418">Kinase</keyword>
<feature type="signal peptide" evidence="2">
    <location>
        <begin position="1"/>
        <end position="20"/>
    </location>
</feature>
<feature type="compositionally biased region" description="Pro residues" evidence="1">
    <location>
        <begin position="420"/>
        <end position="437"/>
    </location>
</feature>
<evidence type="ECO:0000256" key="2">
    <source>
        <dbReference type="SAM" id="SignalP"/>
    </source>
</evidence>
<organism evidence="3 4">
    <name type="scientific">Aeoliella straminimaris</name>
    <dbReference type="NCBI Taxonomy" id="2954799"/>
    <lineage>
        <taxon>Bacteria</taxon>
        <taxon>Pseudomonadati</taxon>
        <taxon>Planctomycetota</taxon>
        <taxon>Planctomycetia</taxon>
        <taxon>Pirellulales</taxon>
        <taxon>Lacipirellulaceae</taxon>
        <taxon>Aeoliella</taxon>
    </lineage>
</organism>
<keyword evidence="4" id="KW-1185">Reference proteome</keyword>
<accession>A0A9X2JIA3</accession>
<protein>
    <submittedName>
        <fullName evidence="3">CotH kinase family protein</fullName>
    </submittedName>
</protein>
<feature type="compositionally biased region" description="Gly residues" evidence="1">
    <location>
        <begin position="387"/>
        <end position="402"/>
    </location>
</feature>
<feature type="compositionally biased region" description="Basic and acidic residues" evidence="1">
    <location>
        <begin position="94"/>
        <end position="106"/>
    </location>
</feature>
<dbReference type="InterPro" id="IPR014867">
    <property type="entry name" value="Spore_coat_CotH_CotH2/3/7"/>
</dbReference>
<feature type="region of interest" description="Disordered" evidence="1">
    <location>
        <begin position="69"/>
        <end position="111"/>
    </location>
</feature>
<dbReference type="PANTHER" id="PTHR40050">
    <property type="entry name" value="INNER SPORE COAT PROTEIN H"/>
    <property type="match status" value="1"/>
</dbReference>